<dbReference type="PROSITE" id="PS51257">
    <property type="entry name" value="PROKAR_LIPOPROTEIN"/>
    <property type="match status" value="1"/>
</dbReference>
<keyword evidence="6 8" id="KW-0449">Lipoprotein</keyword>
<dbReference type="PRINTS" id="PR01021">
    <property type="entry name" value="OMPADOMAIN"/>
</dbReference>
<name>A0A017HUU6_9RHOB</name>
<evidence type="ECO:0000256" key="5">
    <source>
        <dbReference type="ARBA" id="ARBA00023237"/>
    </source>
</evidence>
<organism evidence="10 11">
    <name type="scientific">Rubellimicrobium mesophilum DSM 19309</name>
    <dbReference type="NCBI Taxonomy" id="442562"/>
    <lineage>
        <taxon>Bacteria</taxon>
        <taxon>Pseudomonadati</taxon>
        <taxon>Pseudomonadota</taxon>
        <taxon>Alphaproteobacteria</taxon>
        <taxon>Rhodobacterales</taxon>
        <taxon>Roseobacteraceae</taxon>
        <taxon>Rubellimicrobium</taxon>
    </lineage>
</organism>
<comment type="similarity">
    <text evidence="8">Belongs to the Pal lipoprotein family.</text>
</comment>
<accession>A0A017HUU6</accession>
<dbReference type="InterPro" id="IPR006664">
    <property type="entry name" value="OMP_bac"/>
</dbReference>
<feature type="domain" description="OmpA-like" evidence="9">
    <location>
        <begin position="70"/>
        <end position="187"/>
    </location>
</feature>
<evidence type="ECO:0000256" key="7">
    <source>
        <dbReference type="ARBA" id="ARBA00023306"/>
    </source>
</evidence>
<dbReference type="InterPro" id="IPR014169">
    <property type="entry name" value="Pal_lipo_C"/>
</dbReference>
<reference evidence="10 11" key="1">
    <citation type="submission" date="2013-02" db="EMBL/GenBank/DDBJ databases">
        <authorList>
            <person name="Fiebig A."/>
            <person name="Goeker M."/>
            <person name="Klenk H.-P.P."/>
        </authorList>
    </citation>
    <scope>NUCLEOTIDE SEQUENCE [LARGE SCALE GENOMIC DNA]</scope>
    <source>
        <strain evidence="10 11">DSM 19309</strain>
    </source>
</reference>
<dbReference type="HOGENOM" id="CLU_016890_9_2_5"/>
<dbReference type="NCBIfam" id="TIGR02802">
    <property type="entry name" value="Pal_lipo"/>
    <property type="match status" value="1"/>
</dbReference>
<comment type="subcellular location">
    <subcellularLocation>
        <location evidence="8">Cell outer membrane</location>
        <topology evidence="8">Lipid-anchor</topology>
    </subcellularLocation>
</comment>
<evidence type="ECO:0000259" key="9">
    <source>
        <dbReference type="PROSITE" id="PS51123"/>
    </source>
</evidence>
<dbReference type="EMBL" id="AOSK01000020">
    <property type="protein sequence ID" value="EYD77933.1"/>
    <property type="molecule type" value="Genomic_DNA"/>
</dbReference>
<dbReference type="GO" id="GO:0009279">
    <property type="term" value="C:cell outer membrane"/>
    <property type="evidence" value="ECO:0007669"/>
    <property type="project" value="UniProtKB-SubCell"/>
</dbReference>
<keyword evidence="11" id="KW-1185">Reference proteome</keyword>
<sequence>MTRWMMVAVLGLAMGLSACTRPDRFGGGDGVGMGGPGGAGGAGGAAGLPGAGVPGVGTGGLGGAGDPTSPAYFNQTVGDRVFFAVDQSTLSPEAIQTLDGQARWLQANPEYQALIEGHADEVGTREYNVALGARRANAVREYLVSKGIPGARIRTISYGKERPVATCGDESCFSQNRRAVTVISIASLS</sequence>
<keyword evidence="1 8" id="KW-0132">Cell division</keyword>
<evidence type="ECO:0000256" key="8">
    <source>
        <dbReference type="HAMAP-Rule" id="MF_02204"/>
    </source>
</evidence>
<evidence type="ECO:0000256" key="2">
    <source>
        <dbReference type="ARBA" id="ARBA00022729"/>
    </source>
</evidence>
<dbReference type="InterPro" id="IPR050330">
    <property type="entry name" value="Bact_OuterMem_StrucFunc"/>
</dbReference>
<comment type="function">
    <text evidence="8">Part of the Tol-Pal system, which plays a role in outer membrane invagination during cell division and is important for maintaining outer membrane integrity.</text>
</comment>
<dbReference type="InterPro" id="IPR039001">
    <property type="entry name" value="Pal"/>
</dbReference>
<evidence type="ECO:0000256" key="4">
    <source>
        <dbReference type="ARBA" id="ARBA00023139"/>
    </source>
</evidence>
<dbReference type="InterPro" id="IPR006665">
    <property type="entry name" value="OmpA-like"/>
</dbReference>
<dbReference type="Gene3D" id="3.30.1330.60">
    <property type="entry name" value="OmpA-like domain"/>
    <property type="match status" value="1"/>
</dbReference>
<dbReference type="PANTHER" id="PTHR30329:SF21">
    <property type="entry name" value="LIPOPROTEIN YIAD-RELATED"/>
    <property type="match status" value="1"/>
</dbReference>
<evidence type="ECO:0000256" key="6">
    <source>
        <dbReference type="ARBA" id="ARBA00023288"/>
    </source>
</evidence>
<dbReference type="RefSeq" id="WP_037283491.1">
    <property type="nucleotide sequence ID" value="NZ_KK088621.1"/>
</dbReference>
<dbReference type="GO" id="GO:0051301">
    <property type="term" value="P:cell division"/>
    <property type="evidence" value="ECO:0007669"/>
    <property type="project" value="UniProtKB-UniRule"/>
</dbReference>
<proteinExistence type="inferred from homology"/>
<dbReference type="STRING" id="442562.Rumeso_00465"/>
<dbReference type="InterPro" id="IPR036737">
    <property type="entry name" value="OmpA-like_sf"/>
</dbReference>
<keyword evidence="3 8" id="KW-0472">Membrane</keyword>
<comment type="caution">
    <text evidence="10">The sequence shown here is derived from an EMBL/GenBank/DDBJ whole genome shotgun (WGS) entry which is preliminary data.</text>
</comment>
<dbReference type="AlphaFoldDB" id="A0A017HUU6"/>
<keyword evidence="2 8" id="KW-0732">Signal</keyword>
<comment type="subunit">
    <text evidence="8">The Tol-Pal system is composed of five core proteins: the inner membrane proteins TolA, TolQ and TolR, the periplasmic protein TolB and the outer membrane protein Pal. They form a network linking the inner and outer membranes and the peptidoglycan layer.</text>
</comment>
<keyword evidence="4 8" id="KW-0564">Palmitate</keyword>
<dbReference type="Proteomes" id="UP000019666">
    <property type="component" value="Unassembled WGS sequence"/>
</dbReference>
<dbReference type="Pfam" id="PF00691">
    <property type="entry name" value="OmpA"/>
    <property type="match status" value="1"/>
</dbReference>
<evidence type="ECO:0000313" key="10">
    <source>
        <dbReference type="EMBL" id="EYD77933.1"/>
    </source>
</evidence>
<protein>
    <recommendedName>
        <fullName evidence="8">Peptidoglycan-associated lipoprotein</fullName>
        <shortName evidence="8">PAL</shortName>
    </recommendedName>
</protein>
<dbReference type="PROSITE" id="PS51123">
    <property type="entry name" value="OMPA_2"/>
    <property type="match status" value="1"/>
</dbReference>
<evidence type="ECO:0000256" key="3">
    <source>
        <dbReference type="ARBA" id="ARBA00023136"/>
    </source>
</evidence>
<evidence type="ECO:0000313" key="11">
    <source>
        <dbReference type="Proteomes" id="UP000019666"/>
    </source>
</evidence>
<dbReference type="PANTHER" id="PTHR30329">
    <property type="entry name" value="STATOR ELEMENT OF FLAGELLAR MOTOR COMPLEX"/>
    <property type="match status" value="1"/>
</dbReference>
<keyword evidence="7 8" id="KW-0131">Cell cycle</keyword>
<dbReference type="PATRIC" id="fig|442562.3.peg.464"/>
<dbReference type="PROSITE" id="PS01068">
    <property type="entry name" value="OMPA_1"/>
    <property type="match status" value="1"/>
</dbReference>
<dbReference type="InterPro" id="IPR006690">
    <property type="entry name" value="OMPA-like_CS"/>
</dbReference>
<dbReference type="HAMAP" id="MF_02204">
    <property type="entry name" value="Pal"/>
    <property type="match status" value="1"/>
</dbReference>
<dbReference type="CDD" id="cd07185">
    <property type="entry name" value="OmpA_C-like"/>
    <property type="match status" value="1"/>
</dbReference>
<keyword evidence="5 8" id="KW-0998">Cell outer membrane</keyword>
<dbReference type="OrthoDB" id="9809164at2"/>
<dbReference type="SUPFAM" id="SSF103088">
    <property type="entry name" value="OmpA-like"/>
    <property type="match status" value="1"/>
</dbReference>
<gene>
    <name evidence="8" type="primary">pal</name>
    <name evidence="10" type="ORF">Rumeso_00465</name>
</gene>
<evidence type="ECO:0000256" key="1">
    <source>
        <dbReference type="ARBA" id="ARBA00022618"/>
    </source>
</evidence>